<dbReference type="PROSITE" id="PS50828">
    <property type="entry name" value="SMR"/>
    <property type="match status" value="1"/>
</dbReference>
<dbReference type="Pfam" id="PF01713">
    <property type="entry name" value="Smr"/>
    <property type="match status" value="1"/>
</dbReference>
<feature type="domain" description="Smr" evidence="2">
    <location>
        <begin position="114"/>
        <end position="195"/>
    </location>
</feature>
<evidence type="ECO:0000313" key="4">
    <source>
        <dbReference type="Proteomes" id="UP001139311"/>
    </source>
</evidence>
<reference evidence="3" key="1">
    <citation type="submission" date="2021-10" db="EMBL/GenBank/DDBJ databases">
        <title>Roseicella aerolatum sp. nov., isolated from aerosols of e-waste dismantling site.</title>
        <authorList>
            <person name="Qin T."/>
        </authorList>
    </citation>
    <scope>NUCLEOTIDE SEQUENCE</scope>
    <source>
        <strain evidence="3">GB24</strain>
    </source>
</reference>
<dbReference type="SUPFAM" id="SSF160443">
    <property type="entry name" value="SMR domain-like"/>
    <property type="match status" value="1"/>
</dbReference>
<sequence>MGRASEAVGAWLPAAPRARARRGLTEAERALWTLYTTRAQVAPLPGKALAPLPAPAAAPAAAAPTPAPAAAAPRPAPPVQHRGVELQIGHAPPGLDGKRWKALRRGDTRPERTLDLHGRRAQDAHAAVRRFLHEAQADGLRCVAIVTGKGSVGHEPGVLRRELPHWLNAPELRHLLLGAAHHAAGNPGAVILLLRRPKGPRG</sequence>
<dbReference type="EMBL" id="JAJAQI010000025">
    <property type="protein sequence ID" value="MCB4823318.1"/>
    <property type="molecule type" value="Genomic_DNA"/>
</dbReference>
<proteinExistence type="predicted"/>
<dbReference type="PANTHER" id="PTHR35562:SF2">
    <property type="entry name" value="DNA ENDONUCLEASE SMRA-RELATED"/>
    <property type="match status" value="1"/>
</dbReference>
<evidence type="ECO:0000313" key="3">
    <source>
        <dbReference type="EMBL" id="MCB4823318.1"/>
    </source>
</evidence>
<keyword evidence="4" id="KW-1185">Reference proteome</keyword>
<organism evidence="3 4">
    <name type="scientific">Roseicella aerolata</name>
    <dbReference type="NCBI Taxonomy" id="2883479"/>
    <lineage>
        <taxon>Bacteria</taxon>
        <taxon>Pseudomonadati</taxon>
        <taxon>Pseudomonadota</taxon>
        <taxon>Alphaproteobacteria</taxon>
        <taxon>Acetobacterales</taxon>
        <taxon>Roseomonadaceae</taxon>
        <taxon>Roseicella</taxon>
    </lineage>
</organism>
<dbReference type="InterPro" id="IPR036063">
    <property type="entry name" value="Smr_dom_sf"/>
</dbReference>
<accession>A0A9X1IH72</accession>
<dbReference type="Proteomes" id="UP001139311">
    <property type="component" value="Unassembled WGS sequence"/>
</dbReference>
<protein>
    <submittedName>
        <fullName evidence="3">Smr/MutS family protein</fullName>
    </submittedName>
</protein>
<dbReference type="AlphaFoldDB" id="A0A9X1IH72"/>
<dbReference type="SMART" id="SM00463">
    <property type="entry name" value="SMR"/>
    <property type="match status" value="1"/>
</dbReference>
<name>A0A9X1IH72_9PROT</name>
<dbReference type="InterPro" id="IPR002625">
    <property type="entry name" value="Smr_dom"/>
</dbReference>
<comment type="caution">
    <text evidence="3">The sequence shown here is derived from an EMBL/GenBank/DDBJ whole genome shotgun (WGS) entry which is preliminary data.</text>
</comment>
<feature type="compositionally biased region" description="Low complexity" evidence="1">
    <location>
        <begin position="58"/>
        <end position="73"/>
    </location>
</feature>
<dbReference type="PANTHER" id="PTHR35562">
    <property type="entry name" value="DNA ENDONUCLEASE SMRA-RELATED"/>
    <property type="match status" value="1"/>
</dbReference>
<gene>
    <name evidence="3" type="ORF">LHA35_16415</name>
</gene>
<evidence type="ECO:0000256" key="1">
    <source>
        <dbReference type="SAM" id="MobiDB-lite"/>
    </source>
</evidence>
<evidence type="ECO:0000259" key="2">
    <source>
        <dbReference type="PROSITE" id="PS50828"/>
    </source>
</evidence>
<feature type="region of interest" description="Disordered" evidence="1">
    <location>
        <begin position="58"/>
        <end position="80"/>
    </location>
</feature>
<dbReference type="RefSeq" id="WP_226609883.1">
    <property type="nucleotide sequence ID" value="NZ_JAJAQI010000025.1"/>
</dbReference>
<dbReference type="Gene3D" id="3.30.1370.110">
    <property type="match status" value="1"/>
</dbReference>